<feature type="domain" description="YdbS-like PH" evidence="2">
    <location>
        <begin position="77"/>
        <end position="151"/>
    </location>
</feature>
<dbReference type="Pfam" id="PF03703">
    <property type="entry name" value="bPH_2"/>
    <property type="match status" value="1"/>
</dbReference>
<gene>
    <name evidence="3" type="ORF">D9V41_14920</name>
</gene>
<proteinExistence type="predicted"/>
<feature type="transmembrane region" description="Helical" evidence="1">
    <location>
        <begin position="24"/>
        <end position="46"/>
    </location>
</feature>
<reference evidence="3 4" key="1">
    <citation type="submission" date="2018-10" db="EMBL/GenBank/DDBJ databases">
        <title>Aeromicrobium sp. 9W16Y-2 whole genome shotgun sequence.</title>
        <authorList>
            <person name="Li F."/>
        </authorList>
    </citation>
    <scope>NUCLEOTIDE SEQUENCE [LARGE SCALE GENOMIC DNA]</scope>
    <source>
        <strain evidence="3 4">9W16Y-2</strain>
    </source>
</reference>
<keyword evidence="1" id="KW-0472">Membrane</keyword>
<dbReference type="Proteomes" id="UP000282515">
    <property type="component" value="Unassembled WGS sequence"/>
</dbReference>
<organism evidence="3 4">
    <name type="scientific">Aeromicrobium phragmitis</name>
    <dbReference type="NCBI Taxonomy" id="2478914"/>
    <lineage>
        <taxon>Bacteria</taxon>
        <taxon>Bacillati</taxon>
        <taxon>Actinomycetota</taxon>
        <taxon>Actinomycetes</taxon>
        <taxon>Propionibacteriales</taxon>
        <taxon>Nocardioidaceae</taxon>
        <taxon>Aeromicrobium</taxon>
    </lineage>
</organism>
<keyword evidence="1" id="KW-0812">Transmembrane</keyword>
<dbReference type="OrthoDB" id="4350422at2"/>
<dbReference type="InterPro" id="IPR005182">
    <property type="entry name" value="YdbS-like_PH"/>
</dbReference>
<dbReference type="AlphaFoldDB" id="A0A3L8PHJ4"/>
<evidence type="ECO:0000256" key="1">
    <source>
        <dbReference type="SAM" id="Phobius"/>
    </source>
</evidence>
<dbReference type="RefSeq" id="WP_121795381.1">
    <property type="nucleotide sequence ID" value="NZ_RDBF01000014.1"/>
</dbReference>
<protein>
    <submittedName>
        <fullName evidence="3">PH domain-containing protein</fullName>
    </submittedName>
</protein>
<sequence length="173" mass="19486">MSLSAKLLLDGEHVVEETRTHVKVLVVPFLFGLAVMAVAGFTYGVVGDTGGSWARIAVVAIAVVLFTITTLVPFLRWYLWTYSLTNLRIIEQRGILTRTGRVIPLMRINDVNYEKHLIDRVLRCGTLVIHDASQQAGLRLHDIPRIEEFHRSVSRLVFDNHPSQQEVPRGESS</sequence>
<evidence type="ECO:0000313" key="4">
    <source>
        <dbReference type="Proteomes" id="UP000282515"/>
    </source>
</evidence>
<evidence type="ECO:0000259" key="2">
    <source>
        <dbReference type="Pfam" id="PF03703"/>
    </source>
</evidence>
<dbReference type="PANTHER" id="PTHR37938">
    <property type="entry name" value="BLL0215 PROTEIN"/>
    <property type="match status" value="1"/>
</dbReference>
<comment type="caution">
    <text evidence="3">The sequence shown here is derived from an EMBL/GenBank/DDBJ whole genome shotgun (WGS) entry which is preliminary data.</text>
</comment>
<dbReference type="PANTHER" id="PTHR37938:SF1">
    <property type="entry name" value="BLL0215 PROTEIN"/>
    <property type="match status" value="1"/>
</dbReference>
<evidence type="ECO:0000313" key="3">
    <source>
        <dbReference type="EMBL" id="RLV54737.1"/>
    </source>
</evidence>
<keyword evidence="1" id="KW-1133">Transmembrane helix</keyword>
<accession>A0A3L8PHJ4</accession>
<feature type="transmembrane region" description="Helical" evidence="1">
    <location>
        <begin position="52"/>
        <end position="79"/>
    </location>
</feature>
<keyword evidence="4" id="KW-1185">Reference proteome</keyword>
<dbReference type="EMBL" id="RDBF01000014">
    <property type="protein sequence ID" value="RLV54737.1"/>
    <property type="molecule type" value="Genomic_DNA"/>
</dbReference>
<name>A0A3L8PHJ4_9ACTN</name>